<keyword evidence="2" id="KW-1185">Reference proteome</keyword>
<evidence type="ECO:0000313" key="1">
    <source>
        <dbReference type="EMBL" id="KAK3278554.1"/>
    </source>
</evidence>
<gene>
    <name evidence="1" type="ORF">CYMTET_13510</name>
</gene>
<protein>
    <submittedName>
        <fullName evidence="1">Uncharacterized protein</fullName>
    </submittedName>
</protein>
<evidence type="ECO:0000313" key="2">
    <source>
        <dbReference type="Proteomes" id="UP001190700"/>
    </source>
</evidence>
<organism evidence="1 2">
    <name type="scientific">Cymbomonas tetramitiformis</name>
    <dbReference type="NCBI Taxonomy" id="36881"/>
    <lineage>
        <taxon>Eukaryota</taxon>
        <taxon>Viridiplantae</taxon>
        <taxon>Chlorophyta</taxon>
        <taxon>Pyramimonadophyceae</taxon>
        <taxon>Pyramimonadales</taxon>
        <taxon>Pyramimonadaceae</taxon>
        <taxon>Cymbomonas</taxon>
    </lineage>
</organism>
<dbReference type="Proteomes" id="UP001190700">
    <property type="component" value="Unassembled WGS sequence"/>
</dbReference>
<proteinExistence type="predicted"/>
<comment type="caution">
    <text evidence="1">The sequence shown here is derived from an EMBL/GenBank/DDBJ whole genome shotgun (WGS) entry which is preliminary data.</text>
</comment>
<dbReference type="EMBL" id="LGRX02005382">
    <property type="protein sequence ID" value="KAK3278554.1"/>
    <property type="molecule type" value="Genomic_DNA"/>
</dbReference>
<sequence>MTRVQKAVTVKLCRCLCTLFMRAGFLPGHAYYLQAGYTYEEVNDILEQFGENIQEDRHTVEELEYGQWMVVKGSGRHATCAASEGRRGCATERSLKQKQPILSKDGPCVVVLGKRKVNDKWVFNKFQYCLLHECCATVLKSYCDVPPPPTDIIVAPGVKLTKQERMAAGALTFREQL</sequence>
<reference evidence="1 2" key="1">
    <citation type="journal article" date="2015" name="Genome Biol. Evol.">
        <title>Comparative Genomics of a Bacterivorous Green Alga Reveals Evolutionary Causalities and Consequences of Phago-Mixotrophic Mode of Nutrition.</title>
        <authorList>
            <person name="Burns J.A."/>
            <person name="Paasch A."/>
            <person name="Narechania A."/>
            <person name="Kim E."/>
        </authorList>
    </citation>
    <scope>NUCLEOTIDE SEQUENCE [LARGE SCALE GENOMIC DNA]</scope>
    <source>
        <strain evidence="1 2">PLY_AMNH</strain>
    </source>
</reference>
<dbReference type="AlphaFoldDB" id="A0AAE0LBB2"/>
<name>A0AAE0LBB2_9CHLO</name>
<accession>A0AAE0LBB2</accession>